<protein>
    <submittedName>
        <fullName evidence="2">Basic proline-rich protein-like</fullName>
    </submittedName>
</protein>
<gene>
    <name evidence="2" type="primary">LOC122150723</name>
</gene>
<dbReference type="Proteomes" id="UP000694850">
    <property type="component" value="Unplaced"/>
</dbReference>
<organism evidence="1 2">
    <name type="scientific">Orycteropus afer afer</name>
    <dbReference type="NCBI Taxonomy" id="1230840"/>
    <lineage>
        <taxon>Eukaryota</taxon>
        <taxon>Metazoa</taxon>
        <taxon>Chordata</taxon>
        <taxon>Craniata</taxon>
        <taxon>Vertebrata</taxon>
        <taxon>Euteleostomi</taxon>
        <taxon>Mammalia</taxon>
        <taxon>Eutheria</taxon>
        <taxon>Afrotheria</taxon>
        <taxon>Tubulidentata</taxon>
        <taxon>Orycteropodidae</taxon>
        <taxon>Orycteropus</taxon>
    </lineage>
</organism>
<proteinExistence type="predicted"/>
<accession>A0AC54Z8R5</accession>
<evidence type="ECO:0000313" key="2">
    <source>
        <dbReference type="RefSeq" id="XP_042637923.1"/>
    </source>
</evidence>
<dbReference type="RefSeq" id="XP_042637923.1">
    <property type="nucleotide sequence ID" value="XM_042781989.1"/>
</dbReference>
<name>A0AC54Z8R5_ORYAF</name>
<evidence type="ECO:0000313" key="1">
    <source>
        <dbReference type="Proteomes" id="UP000694850"/>
    </source>
</evidence>
<sequence>MGQLRPRDTTVNSLPPFTGRGGGNPPSLPGPSDPAKNRLLGHPRALSCRPRPRETSPGESSASLRGAAAKPGSGPGRPDEAEAAPKSHPARHPGRSRSLRPTQRSASWPRGRAPNPPRNPAADAARPLRPPRQAPGPARPACPHPTQPARRGAAGEETKARRPPRALQPGPPAPRSHRHRSCSGAVAPPGRKQEASGRGGPGTSRRLGRRCLQTGPLKGQATLAPRPPRIGHPAGCPSASA</sequence>
<keyword evidence="1" id="KW-1185">Reference proteome</keyword>
<reference evidence="2" key="1">
    <citation type="submission" date="2025-08" db="UniProtKB">
        <authorList>
            <consortium name="RefSeq"/>
        </authorList>
    </citation>
    <scope>IDENTIFICATION</scope>
</reference>